<name>A0A2U9II84_9CREN</name>
<evidence type="ECO:0000256" key="8">
    <source>
        <dbReference type="ARBA" id="ARBA00023209"/>
    </source>
</evidence>
<evidence type="ECO:0000256" key="7">
    <source>
        <dbReference type="ARBA" id="ARBA00023098"/>
    </source>
</evidence>
<evidence type="ECO:0000256" key="11">
    <source>
        <dbReference type="PIRSR" id="PIRSR000112-2"/>
    </source>
</evidence>
<evidence type="ECO:0000313" key="13">
    <source>
        <dbReference type="EMBL" id="AWR95730.1"/>
    </source>
</evidence>
<dbReference type="InterPro" id="IPR016205">
    <property type="entry name" value="Glycerol_DH"/>
</dbReference>
<feature type="binding site" evidence="10">
    <location>
        <position position="250"/>
    </location>
    <ligand>
        <name>glycerol</name>
        <dbReference type="ChEBI" id="CHEBI:17754"/>
    </ligand>
</feature>
<evidence type="ECO:0000256" key="12">
    <source>
        <dbReference type="PIRSR" id="PIRSR000112-3"/>
    </source>
</evidence>
<feature type="binding site" evidence="12">
    <location>
        <begin position="118"/>
        <end position="121"/>
    </location>
    <ligand>
        <name>NAD(+)</name>
        <dbReference type="ChEBI" id="CHEBI:57540"/>
    </ligand>
</feature>
<keyword evidence="5" id="KW-0560">Oxidoreductase</keyword>
<dbReference type="EMBL" id="CP029289">
    <property type="protein sequence ID" value="AWR95730.1"/>
    <property type="molecule type" value="Genomic_DNA"/>
</dbReference>
<dbReference type="Gene3D" id="3.40.50.1970">
    <property type="match status" value="1"/>
</dbReference>
<dbReference type="RefSeq" id="WP_110271608.1">
    <property type="nucleotide sequence ID" value="NZ_CP029289.2"/>
</dbReference>
<keyword evidence="8" id="KW-0594">Phospholipid biosynthesis</keyword>
<accession>A0A2U9II84</accession>
<keyword evidence="2" id="KW-0444">Lipid biosynthesis</keyword>
<evidence type="ECO:0000256" key="4">
    <source>
        <dbReference type="ARBA" id="ARBA00022857"/>
    </source>
</evidence>
<keyword evidence="6 12" id="KW-0520">NAD</keyword>
<keyword evidence="9" id="KW-1208">Phospholipid metabolism</keyword>
<dbReference type="GO" id="GO:0008654">
    <property type="term" value="P:phospholipid biosynthetic process"/>
    <property type="evidence" value="ECO:0007669"/>
    <property type="project" value="UniProtKB-KW"/>
</dbReference>
<feature type="binding site" evidence="12">
    <location>
        <position position="127"/>
    </location>
    <ligand>
        <name>NAD(+)</name>
        <dbReference type="ChEBI" id="CHEBI:57540"/>
    </ligand>
</feature>
<keyword evidence="3 10" id="KW-0479">Metal-binding</keyword>
<dbReference type="SUPFAM" id="SSF56796">
    <property type="entry name" value="Dehydroquinate synthase-like"/>
    <property type="match status" value="1"/>
</dbReference>
<dbReference type="AlphaFoldDB" id="A0A2U9II84"/>
<feature type="binding site" evidence="11">
    <location>
        <position position="123"/>
    </location>
    <ligand>
        <name>glycerol</name>
        <dbReference type="ChEBI" id="CHEBI:17754"/>
    </ligand>
</feature>
<evidence type="ECO:0008006" key="15">
    <source>
        <dbReference type="Google" id="ProtNLM"/>
    </source>
</evidence>
<dbReference type="Pfam" id="PF13685">
    <property type="entry name" value="Fe-ADH_2"/>
    <property type="match status" value="1"/>
</dbReference>
<dbReference type="PIRSF" id="PIRSF000112">
    <property type="entry name" value="Glycerol_dehydrogenase"/>
    <property type="match status" value="1"/>
</dbReference>
<keyword evidence="14" id="KW-1185">Reference proteome</keyword>
<dbReference type="PANTHER" id="PTHR43616:SF5">
    <property type="entry name" value="GLYCEROL DEHYDROGENASE 1"/>
    <property type="match status" value="1"/>
</dbReference>
<dbReference type="GO" id="GO:0016614">
    <property type="term" value="F:oxidoreductase activity, acting on CH-OH group of donors"/>
    <property type="evidence" value="ECO:0007669"/>
    <property type="project" value="InterPro"/>
</dbReference>
<evidence type="ECO:0000256" key="10">
    <source>
        <dbReference type="PIRSR" id="PIRSR000112-1"/>
    </source>
</evidence>
<keyword evidence="10" id="KW-0862">Zinc</keyword>
<keyword evidence="7" id="KW-0443">Lipid metabolism</keyword>
<feature type="binding site" evidence="10">
    <location>
        <position position="265"/>
    </location>
    <ligand>
        <name>glycerol</name>
        <dbReference type="ChEBI" id="CHEBI:17754"/>
    </ligand>
</feature>
<keyword evidence="1" id="KW-0963">Cytoplasm</keyword>
<protein>
    <recommendedName>
        <fullName evidence="15">Glycerol dehydrogenase</fullName>
    </recommendedName>
</protein>
<organism evidence="13 14">
    <name type="scientific">Acidianus brierleyi</name>
    <dbReference type="NCBI Taxonomy" id="41673"/>
    <lineage>
        <taxon>Archaea</taxon>
        <taxon>Thermoproteota</taxon>
        <taxon>Thermoprotei</taxon>
        <taxon>Sulfolobales</taxon>
        <taxon>Sulfolobaceae</taxon>
        <taxon>Acidianus</taxon>
    </lineage>
</organism>
<dbReference type="KEGG" id="abri:DFR85_15210"/>
<keyword evidence="4" id="KW-0521">NADP</keyword>
<evidence type="ECO:0000256" key="5">
    <source>
        <dbReference type="ARBA" id="ARBA00023002"/>
    </source>
</evidence>
<dbReference type="InterPro" id="IPR032837">
    <property type="entry name" value="G1PDH"/>
</dbReference>
<sequence>MSELIKISSNLVAGIGSLHKIAQYLDDLKYPRSILILTGENTYKIAGKIVYDNLNSNGYDVNIKILDMKGYLSQVKQLALDLRNFSKSVLVAVGGGSIADIAKYVSNEINSLLVIIPTTLSSDAFSTSYSIFWNNNEKQAIKTKSPNLIVGDYDILKNQPKRFLGAGIGDMLSKLTAIPDWRLAFWFAEEQYNDFAAKIAMAETKLLIRRIDDIAKANYIGIKTLFHAEVLDGYLMEISGTTRVAAGAEHLISFVLENMSDNGLHGEYCGIGTILISYLQRGYNYSKKITKLLEKVNAPTTANQLDLTKSQLIKALTTAHKMRNWYTILGNGLSENSAERLLRYTHII</sequence>
<evidence type="ECO:0000256" key="6">
    <source>
        <dbReference type="ARBA" id="ARBA00023027"/>
    </source>
</evidence>
<proteinExistence type="predicted"/>
<evidence type="ECO:0000256" key="3">
    <source>
        <dbReference type="ARBA" id="ARBA00022723"/>
    </source>
</evidence>
<reference evidence="13 14" key="1">
    <citation type="submission" date="2018-05" db="EMBL/GenBank/DDBJ databases">
        <title>Complete Genome Sequences of Extremely Thermoacidophilic, Metal-Mobilizing Type-Strain Members of the Archaeal Family Sulfolobaceae: Acidianus brierleyi DSM-1651T, Acidianus sulfidivorans DSM-18786T, Metallosphaera hakonensis DSM-7519T, and Metallosphaera prunae DSM-10039T.</title>
        <authorList>
            <person name="Counts J.A."/>
            <person name="Kelly R.M."/>
        </authorList>
    </citation>
    <scope>NUCLEOTIDE SEQUENCE [LARGE SCALE GENOMIC DNA]</scope>
    <source>
        <strain evidence="13 14">DSM 1651</strain>
    </source>
</reference>
<evidence type="ECO:0000256" key="2">
    <source>
        <dbReference type="ARBA" id="ARBA00022516"/>
    </source>
</evidence>
<dbReference type="PANTHER" id="PTHR43616">
    <property type="entry name" value="GLYCEROL DEHYDROGENASE"/>
    <property type="match status" value="1"/>
</dbReference>
<feature type="binding site" evidence="12">
    <location>
        <begin position="96"/>
        <end position="100"/>
    </location>
    <ligand>
        <name>NAD(+)</name>
        <dbReference type="ChEBI" id="CHEBI:57540"/>
    </ligand>
</feature>
<dbReference type="GO" id="GO:0046872">
    <property type="term" value="F:metal ion binding"/>
    <property type="evidence" value="ECO:0007669"/>
    <property type="project" value="UniProtKB-KW"/>
</dbReference>
<dbReference type="Proteomes" id="UP000248044">
    <property type="component" value="Chromosome"/>
</dbReference>
<evidence type="ECO:0000313" key="14">
    <source>
        <dbReference type="Proteomes" id="UP000248044"/>
    </source>
</evidence>
<evidence type="ECO:0000256" key="1">
    <source>
        <dbReference type="ARBA" id="ARBA00022490"/>
    </source>
</evidence>
<comment type="cofactor">
    <cofactor evidence="10">
        <name>Zn(2+)</name>
        <dbReference type="ChEBI" id="CHEBI:29105"/>
    </cofactor>
    <text evidence="10">Binds 1 zinc ion per subunit.</text>
</comment>
<evidence type="ECO:0000256" key="9">
    <source>
        <dbReference type="ARBA" id="ARBA00023264"/>
    </source>
</evidence>
<dbReference type="GeneID" id="36833532"/>
<gene>
    <name evidence="13" type="ORF">DFR85_15210</name>
</gene>
<dbReference type="Gene3D" id="1.20.1090.10">
    <property type="entry name" value="Dehydroquinate synthase-like - alpha domain"/>
    <property type="match status" value="1"/>
</dbReference>
<feature type="binding site" evidence="10">
    <location>
        <position position="170"/>
    </location>
    <ligand>
        <name>glycerol</name>
        <dbReference type="ChEBI" id="CHEBI:17754"/>
    </ligand>
</feature>
<dbReference type="OrthoDB" id="8656at2157"/>
<dbReference type="CDD" id="cd08173">
    <property type="entry name" value="Gro1PDH"/>
    <property type="match status" value="1"/>
</dbReference>